<sequence>MADAEEKESAKKEVRVFGRPELASKVAMFQKKAEAHEQSQKGNPFSDKYDGTSAAALSKDDPNYGHPTEGSKTEKRGQQAGQLITSEVRVLCENLHEFGTPQPDGTRTITFGELFQLYTSISNKLVGILLRARKHGLVDFEGEMLYQRRDDGVVIKLLRPVAEIHREMGYDPAVAQLPRTTPVLLGKNK</sequence>
<dbReference type="Pfam" id="PF14705">
    <property type="entry name" value="Costars"/>
    <property type="match status" value="1"/>
</dbReference>
<keyword evidence="4" id="KW-1185">Reference proteome</keyword>
<dbReference type="InterPro" id="IPR038095">
    <property type="entry name" value="Costars_sf"/>
</dbReference>
<dbReference type="GO" id="GO:0035025">
    <property type="term" value="P:positive regulation of Rho protein signal transduction"/>
    <property type="evidence" value="ECO:0007669"/>
    <property type="project" value="InterPro"/>
</dbReference>
<dbReference type="EMBL" id="JABSTR010000005">
    <property type="protein sequence ID" value="KAH9370163.1"/>
    <property type="molecule type" value="Genomic_DNA"/>
</dbReference>
<feature type="region of interest" description="Disordered" evidence="1">
    <location>
        <begin position="28"/>
        <end position="80"/>
    </location>
</feature>
<evidence type="ECO:0000313" key="3">
    <source>
        <dbReference type="EMBL" id="KAH9370163.1"/>
    </source>
</evidence>
<protein>
    <recommendedName>
        <fullName evidence="2">Costars domain-containing protein</fullName>
    </recommendedName>
</protein>
<dbReference type="GO" id="GO:0045944">
    <property type="term" value="P:positive regulation of transcription by RNA polymerase II"/>
    <property type="evidence" value="ECO:0007669"/>
    <property type="project" value="TreeGrafter"/>
</dbReference>
<dbReference type="PANTHER" id="PTHR22739">
    <property type="entry name" value="STRIATED MUSCLE ACTIVATOR OF RHO-DEPENDENT SIGNALING-RELATED"/>
    <property type="match status" value="1"/>
</dbReference>
<dbReference type="InterPro" id="IPR026111">
    <property type="entry name" value="Abra"/>
</dbReference>
<evidence type="ECO:0000259" key="2">
    <source>
        <dbReference type="SMART" id="SM01283"/>
    </source>
</evidence>
<evidence type="ECO:0000313" key="4">
    <source>
        <dbReference type="Proteomes" id="UP000821853"/>
    </source>
</evidence>
<dbReference type="OrthoDB" id="9871914at2759"/>
<gene>
    <name evidence="3" type="ORF">HPB48_013085</name>
</gene>
<accession>A0A9J6G4Y6</accession>
<proteinExistence type="predicted"/>
<reference evidence="3 4" key="1">
    <citation type="journal article" date="2020" name="Cell">
        <title>Large-Scale Comparative Analyses of Tick Genomes Elucidate Their Genetic Diversity and Vector Capacities.</title>
        <authorList>
            <consortium name="Tick Genome and Microbiome Consortium (TIGMIC)"/>
            <person name="Jia N."/>
            <person name="Wang J."/>
            <person name="Shi W."/>
            <person name="Du L."/>
            <person name="Sun Y."/>
            <person name="Zhan W."/>
            <person name="Jiang J.F."/>
            <person name="Wang Q."/>
            <person name="Zhang B."/>
            <person name="Ji P."/>
            <person name="Bell-Sakyi L."/>
            <person name="Cui X.M."/>
            <person name="Yuan T.T."/>
            <person name="Jiang B.G."/>
            <person name="Yang W.F."/>
            <person name="Lam T.T."/>
            <person name="Chang Q.C."/>
            <person name="Ding S.J."/>
            <person name="Wang X.J."/>
            <person name="Zhu J.G."/>
            <person name="Ruan X.D."/>
            <person name="Zhao L."/>
            <person name="Wei J.T."/>
            <person name="Ye R.Z."/>
            <person name="Que T.C."/>
            <person name="Du C.H."/>
            <person name="Zhou Y.H."/>
            <person name="Cheng J.X."/>
            <person name="Dai P.F."/>
            <person name="Guo W.B."/>
            <person name="Han X.H."/>
            <person name="Huang E.J."/>
            <person name="Li L.F."/>
            <person name="Wei W."/>
            <person name="Gao Y.C."/>
            <person name="Liu J.Z."/>
            <person name="Shao H.Z."/>
            <person name="Wang X."/>
            <person name="Wang C.C."/>
            <person name="Yang T.C."/>
            <person name="Huo Q.B."/>
            <person name="Li W."/>
            <person name="Chen H.Y."/>
            <person name="Chen S.E."/>
            <person name="Zhou L.G."/>
            <person name="Ni X.B."/>
            <person name="Tian J.H."/>
            <person name="Sheng Y."/>
            <person name="Liu T."/>
            <person name="Pan Y.S."/>
            <person name="Xia L.Y."/>
            <person name="Li J."/>
            <person name="Zhao F."/>
            <person name="Cao W.C."/>
        </authorList>
    </citation>
    <scope>NUCLEOTIDE SEQUENCE [LARGE SCALE GENOMIC DNA]</scope>
    <source>
        <strain evidence="3">HaeL-2018</strain>
    </source>
</reference>
<feature type="domain" description="Costars" evidence="2">
    <location>
        <begin position="82"/>
        <end position="158"/>
    </location>
</feature>
<dbReference type="SMART" id="SM01283">
    <property type="entry name" value="Costars"/>
    <property type="match status" value="1"/>
</dbReference>
<comment type="caution">
    <text evidence="3">The sequence shown here is derived from an EMBL/GenBank/DDBJ whole genome shotgun (WGS) entry which is preliminary data.</text>
</comment>
<evidence type="ECO:0000256" key="1">
    <source>
        <dbReference type="SAM" id="MobiDB-lite"/>
    </source>
</evidence>
<dbReference type="PANTHER" id="PTHR22739:SF7">
    <property type="entry name" value="EG:152A3.3 PROTEIN-RELATED"/>
    <property type="match status" value="1"/>
</dbReference>
<organism evidence="3 4">
    <name type="scientific">Haemaphysalis longicornis</name>
    <name type="common">Bush tick</name>
    <dbReference type="NCBI Taxonomy" id="44386"/>
    <lineage>
        <taxon>Eukaryota</taxon>
        <taxon>Metazoa</taxon>
        <taxon>Ecdysozoa</taxon>
        <taxon>Arthropoda</taxon>
        <taxon>Chelicerata</taxon>
        <taxon>Arachnida</taxon>
        <taxon>Acari</taxon>
        <taxon>Parasitiformes</taxon>
        <taxon>Ixodida</taxon>
        <taxon>Ixodoidea</taxon>
        <taxon>Ixodidae</taxon>
        <taxon>Haemaphysalinae</taxon>
        <taxon>Haemaphysalis</taxon>
    </lineage>
</organism>
<dbReference type="AlphaFoldDB" id="A0A9J6G4Y6"/>
<dbReference type="GO" id="GO:0003779">
    <property type="term" value="F:actin binding"/>
    <property type="evidence" value="ECO:0007669"/>
    <property type="project" value="InterPro"/>
</dbReference>
<dbReference type="GO" id="GO:0030017">
    <property type="term" value="C:sarcomere"/>
    <property type="evidence" value="ECO:0007669"/>
    <property type="project" value="TreeGrafter"/>
</dbReference>
<dbReference type="VEuPathDB" id="VectorBase:HLOH_060837"/>
<name>A0A9J6G4Y6_HAELO</name>
<dbReference type="Proteomes" id="UP000821853">
    <property type="component" value="Chromosome 3"/>
</dbReference>
<dbReference type="OMA" id="QNWMMIN"/>
<dbReference type="Gene3D" id="1.10.10.1540">
    <property type="entry name" value="Costar domain"/>
    <property type="match status" value="1"/>
</dbReference>
<feature type="compositionally biased region" description="Basic and acidic residues" evidence="1">
    <location>
        <begin position="58"/>
        <end position="77"/>
    </location>
</feature>
<dbReference type="InterPro" id="IPR027817">
    <property type="entry name" value="Costars_dom"/>
</dbReference>